<evidence type="ECO:0000313" key="1">
    <source>
        <dbReference type="EMBL" id="MBM7478871.1"/>
    </source>
</evidence>
<dbReference type="PRINTS" id="PR00633">
    <property type="entry name" value="RCCNDNSATION"/>
</dbReference>
<dbReference type="RefSeq" id="WP_205306895.1">
    <property type="nucleotide sequence ID" value="NZ_BAAAVF010000012.1"/>
</dbReference>
<evidence type="ECO:0000313" key="2">
    <source>
        <dbReference type="Proteomes" id="UP000698059"/>
    </source>
</evidence>
<dbReference type="InterPro" id="IPR051553">
    <property type="entry name" value="Ran_GTPase-activating"/>
</dbReference>
<reference evidence="1 2" key="1">
    <citation type="submission" date="2021-01" db="EMBL/GenBank/DDBJ databases">
        <title>Sequencing the genomes of 1000 actinobacteria strains.</title>
        <authorList>
            <person name="Klenk H.-P."/>
        </authorList>
    </citation>
    <scope>NUCLEOTIDE SEQUENCE [LARGE SCALE GENOMIC DNA]</scope>
    <source>
        <strain evidence="1 2">DSM 46000</strain>
    </source>
</reference>
<dbReference type="PANTHER" id="PTHR45982:SF1">
    <property type="entry name" value="REGULATOR OF CHROMOSOME CONDENSATION"/>
    <property type="match status" value="1"/>
</dbReference>
<dbReference type="Pfam" id="PF00415">
    <property type="entry name" value="RCC1"/>
    <property type="match status" value="1"/>
</dbReference>
<dbReference type="InterPro" id="IPR000408">
    <property type="entry name" value="Reg_chr_condens"/>
</dbReference>
<accession>A0ABS2LEM6</accession>
<dbReference type="Pfam" id="PF13540">
    <property type="entry name" value="RCC1_2"/>
    <property type="match status" value="2"/>
</dbReference>
<dbReference type="Gene3D" id="2.130.10.30">
    <property type="entry name" value="Regulator of chromosome condensation 1/beta-lactamase-inhibitor protein II"/>
    <property type="match status" value="2"/>
</dbReference>
<keyword evidence="2" id="KW-1185">Reference proteome</keyword>
<organism evidence="1 2">
    <name type="scientific">Oerskovia jenensis</name>
    <dbReference type="NCBI Taxonomy" id="162169"/>
    <lineage>
        <taxon>Bacteria</taxon>
        <taxon>Bacillati</taxon>
        <taxon>Actinomycetota</taxon>
        <taxon>Actinomycetes</taxon>
        <taxon>Micrococcales</taxon>
        <taxon>Cellulomonadaceae</taxon>
        <taxon>Oerskovia</taxon>
    </lineage>
</organism>
<dbReference type="SUPFAM" id="SSF50985">
    <property type="entry name" value="RCC1/BLIP-II"/>
    <property type="match status" value="2"/>
</dbReference>
<dbReference type="EMBL" id="JAFBBO010000001">
    <property type="protein sequence ID" value="MBM7478871.1"/>
    <property type="molecule type" value="Genomic_DNA"/>
</dbReference>
<protein>
    <submittedName>
        <fullName evidence="1">Alpha-tubulin suppressor-like RCC1 family protein</fullName>
    </submittedName>
</protein>
<comment type="caution">
    <text evidence="1">The sequence shown here is derived from an EMBL/GenBank/DDBJ whole genome shotgun (WGS) entry which is preliminary data.</text>
</comment>
<dbReference type="PROSITE" id="PS50012">
    <property type="entry name" value="RCC1_3"/>
    <property type="match status" value="5"/>
</dbReference>
<dbReference type="PANTHER" id="PTHR45982">
    <property type="entry name" value="REGULATOR OF CHROMOSOME CONDENSATION"/>
    <property type="match status" value="1"/>
</dbReference>
<sequence length="449" mass="45589">MASRPMTRAHLHAPGSDRFRTRAAALLVLLLAVTAVLWAGRHPQPTTAAWTDAVHAQGQVDIAVAGTATDVVAGQDFSCVLVSGQVWCSGDNSAGQLGTGDTTSSDVFVGPVRGALQDRTVTHLDAGASHTCAATDDGVYCWGLNDHGQLGVPDVAGSSVPVRVASQLGSVTGIELRGNSSCVVAGGKGYCWGETHTSAGSVAAPVVISGGALPASATVTDIGVGEASGCLTADGIPYCWGENGRGQLGDGTTTTSLVPVQVVTTGPMSGFAVGDVSVGQNFACAVGSGPNDAERTFCWGDNSKKQLGQSSDGAQVGLSNVPLQVRGPLTEISVRSVDLGGMTACAITTGADGYCWGDNADGQAGVGYDESWVQTVVDRPSEITTGQMDIDQFATVDVDSNHACGMSTAGSVYCWGSNAQGQLGIEGGPAAAPKKYRPWPVLQTWSAWG</sequence>
<name>A0ABS2LEM6_9CELL</name>
<dbReference type="Proteomes" id="UP000698059">
    <property type="component" value="Unassembled WGS sequence"/>
</dbReference>
<gene>
    <name evidence="1" type="ORF">JOD49_001791</name>
</gene>
<proteinExistence type="predicted"/>
<dbReference type="InterPro" id="IPR009091">
    <property type="entry name" value="RCC1/BLIP-II"/>
</dbReference>